<dbReference type="STRING" id="525367.HMPREF0556_10767"/>
<evidence type="ECO:0000256" key="3">
    <source>
        <dbReference type="SAM" id="Phobius"/>
    </source>
</evidence>
<dbReference type="InterPro" id="IPR000400">
    <property type="entry name" value="Glyco_hydro_46"/>
</dbReference>
<keyword evidence="1 4" id="KW-0378">Hydrolase</keyword>
<comment type="caution">
    <text evidence="4">The sequence shown here is derived from an EMBL/GenBank/DDBJ whole genome shotgun (WGS) entry which is preliminary data.</text>
</comment>
<dbReference type="Gene3D" id="1.20.141.10">
    <property type="entry name" value="Chitosanase, subunit A, domain 1"/>
    <property type="match status" value="1"/>
</dbReference>
<evidence type="ECO:0000256" key="1">
    <source>
        <dbReference type="PIRNR" id="PIRNR036551"/>
    </source>
</evidence>
<keyword evidence="5" id="KW-1185">Reference proteome</keyword>
<keyword evidence="3" id="KW-1133">Transmembrane helix</keyword>
<dbReference type="PIRSF" id="PIRSF036551">
    <property type="entry name" value="Chitosanase"/>
    <property type="match status" value="1"/>
</dbReference>
<keyword evidence="1 4" id="KW-0326">Glycosidase</keyword>
<dbReference type="GO" id="GO:0005576">
    <property type="term" value="C:extracellular region"/>
    <property type="evidence" value="ECO:0007669"/>
    <property type="project" value="UniProtKB-SubCell"/>
</dbReference>
<keyword evidence="3" id="KW-0812">Transmembrane</keyword>
<sequence>MDKRLKFSSIIVILSIIVSVICYFVFGDQETEATAKKSAVSLKTAAKKEIAMELVSSAENSSLKWKKQYAYIEDIKDGRGYTAGIIGFCSGTGDMLQLVESYTKMKPQNVLKKYLPALKKVNGTASHKGLGKAFEKDWKKAAKDKTFQKAQNNLRDKVYFDPAVKQAKKDGLRTLGQFVYYDAIVMHGPDDGSVPHPESFYGIREAALKHAKTPAKGGNEAKYLEAFFKARVKVMRLEAAHEDISRVTAQRKFLKEKKYDLQTPLKWKMYGTPFVIKKEPK</sequence>
<comment type="subcellular location">
    <subcellularLocation>
        <location evidence="1">Secreted</location>
    </subcellularLocation>
</comment>
<comment type="similarity">
    <text evidence="1">Belongs to the glycosyl hydrolase 46 family.</text>
</comment>
<dbReference type="SUPFAM" id="SSF53955">
    <property type="entry name" value="Lysozyme-like"/>
    <property type="match status" value="1"/>
</dbReference>
<feature type="active site" description="Nucleophile" evidence="2">
    <location>
        <position position="77"/>
    </location>
</feature>
<protein>
    <recommendedName>
        <fullName evidence="1">Chitosanase</fullName>
        <ecNumber evidence="1">3.2.1.132</ecNumber>
    </recommendedName>
</protein>
<comment type="function">
    <text evidence="1">Aids in the defense against invading fungal pathogens by degrading their cell wall chitosan.</text>
</comment>
<reference evidence="4" key="1">
    <citation type="submission" date="2010-06" db="EMBL/GenBank/DDBJ databases">
        <authorList>
            <person name="Muzny D."/>
            <person name="Qin X."/>
            <person name="Buhay C."/>
            <person name="Dugan-Rocha S."/>
            <person name="Ding Y."/>
            <person name="Chen G."/>
            <person name="Hawes A."/>
            <person name="Holder M."/>
            <person name="Jhangiani S."/>
            <person name="Johnson A."/>
            <person name="Khan Z."/>
            <person name="Li Z."/>
            <person name="Liu W."/>
            <person name="Liu X."/>
            <person name="Perez L."/>
            <person name="Shen H."/>
            <person name="Wang Q."/>
            <person name="Watt J."/>
            <person name="Xi L."/>
            <person name="Xin Y."/>
            <person name="Zhou J."/>
            <person name="Deng J."/>
            <person name="Jiang H."/>
            <person name="Liu Y."/>
            <person name="Qu J."/>
            <person name="Song X.-Z."/>
            <person name="Zhang L."/>
            <person name="Villasana D."/>
            <person name="Johnson A."/>
            <person name="Liu J."/>
            <person name="Liyanage D."/>
            <person name="Lorensuhewa L."/>
            <person name="Robinson T."/>
            <person name="Song A."/>
            <person name="Song B.-B."/>
            <person name="Dinh H."/>
            <person name="Thornton R."/>
            <person name="Coyle M."/>
            <person name="Francisco L."/>
            <person name="Jackson L."/>
            <person name="Javaid M."/>
            <person name="Korchina V."/>
            <person name="Kovar C."/>
            <person name="Mata R."/>
            <person name="Mathew T."/>
            <person name="Ngo R."/>
            <person name="Nguyen L."/>
            <person name="Nguyen N."/>
            <person name="Okwuonu G."/>
            <person name="Ongeri F."/>
            <person name="Pham C."/>
            <person name="Simmons D."/>
            <person name="Wilczek-Boney K."/>
            <person name="Hale W."/>
            <person name="Jakkamsetti A."/>
            <person name="Pham P."/>
            <person name="Ruth R."/>
            <person name="San Lucas F."/>
            <person name="Warren J."/>
            <person name="Zhang J."/>
            <person name="Zhao Z."/>
            <person name="Zhou C."/>
            <person name="Zhu D."/>
            <person name="Lee S."/>
            <person name="Bess C."/>
            <person name="Blankenburg K."/>
            <person name="Forbes L."/>
            <person name="Fu Q."/>
            <person name="Gubbala S."/>
            <person name="Hirani K."/>
            <person name="Jayaseelan J.C."/>
            <person name="Lara F."/>
            <person name="Munidasa M."/>
            <person name="Palculict T."/>
            <person name="Patil S."/>
            <person name="Pu L.-L."/>
            <person name="Saada N."/>
            <person name="Tang L."/>
            <person name="Weissenberger G."/>
            <person name="Zhu Y."/>
            <person name="Hemphill L."/>
            <person name="Shang Y."/>
            <person name="Youmans B."/>
            <person name="Ayvaz T."/>
            <person name="Ross M."/>
            <person name="Santibanez J."/>
            <person name="Aqrawi P."/>
            <person name="Gross S."/>
            <person name="Joshi V."/>
            <person name="Fowler G."/>
            <person name="Nazareth L."/>
            <person name="Reid J."/>
            <person name="Worley K."/>
            <person name="Petrosino J."/>
            <person name="Highlander S."/>
            <person name="Gibbs R."/>
        </authorList>
    </citation>
    <scope>NUCLEOTIDE SEQUENCE [LARGE SCALE GENOMIC DNA]</scope>
    <source>
        <strain evidence="4">DSM 20601</strain>
    </source>
</reference>
<proteinExistence type="inferred from homology"/>
<keyword evidence="1" id="KW-0964">Secreted</keyword>
<dbReference type="GO" id="GO:0005975">
    <property type="term" value="P:carbohydrate metabolic process"/>
    <property type="evidence" value="ECO:0007669"/>
    <property type="project" value="UniProtKB-UniRule"/>
</dbReference>
<dbReference type="CDD" id="cd00978">
    <property type="entry name" value="chitosanase_GH46"/>
    <property type="match status" value="1"/>
</dbReference>
<keyword evidence="3" id="KW-0472">Membrane</keyword>
<dbReference type="Pfam" id="PF01374">
    <property type="entry name" value="Glyco_hydro_46"/>
    <property type="match status" value="1"/>
</dbReference>
<dbReference type="RefSeq" id="WP_003757795.1">
    <property type="nucleotide sequence ID" value="NZ_GL538353.1"/>
</dbReference>
<dbReference type="HOGENOM" id="CLU_067742_1_0_9"/>
<comment type="catalytic activity">
    <reaction evidence="1">
        <text>Endohydrolysis of beta-(1-&gt;4)-linkages between D-glucosamine residues in a partly acetylated chitosan.</text>
        <dbReference type="EC" id="3.2.1.132"/>
    </reaction>
</comment>
<feature type="transmembrane region" description="Helical" evidence="3">
    <location>
        <begin position="7"/>
        <end position="26"/>
    </location>
</feature>
<evidence type="ECO:0000313" key="5">
    <source>
        <dbReference type="Proteomes" id="UP000010119"/>
    </source>
</evidence>
<dbReference type="Proteomes" id="UP000010119">
    <property type="component" value="Unassembled WGS sequence"/>
</dbReference>
<dbReference type="InterPro" id="IPR023099">
    <property type="entry name" value="Glyco_hydro_46_N"/>
</dbReference>
<dbReference type="EMBL" id="ACCR02000003">
    <property type="protein sequence ID" value="EFI84214.1"/>
    <property type="molecule type" value="Genomic_DNA"/>
</dbReference>
<gene>
    <name evidence="4" type="primary">csn</name>
    <name evidence="4" type="ORF">HMPREF0556_10767</name>
</gene>
<dbReference type="EC" id="3.2.1.132" evidence="1"/>
<evidence type="ECO:0000256" key="2">
    <source>
        <dbReference type="PIRSR" id="PIRSR036551-1"/>
    </source>
</evidence>
<organism evidence="4 5">
    <name type="scientific">Listeria grayi DSM 20601</name>
    <dbReference type="NCBI Taxonomy" id="525367"/>
    <lineage>
        <taxon>Bacteria</taxon>
        <taxon>Bacillati</taxon>
        <taxon>Bacillota</taxon>
        <taxon>Bacilli</taxon>
        <taxon>Bacillales</taxon>
        <taxon>Listeriaceae</taxon>
        <taxon>Listeria</taxon>
    </lineage>
</organism>
<dbReference type="InterPro" id="IPR023346">
    <property type="entry name" value="Lysozyme-like_dom_sf"/>
</dbReference>
<accession>D7UX06</accession>
<dbReference type="Gene3D" id="3.30.386.10">
    <property type="entry name" value="Chitosanase, subunit A, domain 2"/>
    <property type="match status" value="1"/>
</dbReference>
<dbReference type="eggNOG" id="COG3409">
    <property type="taxonomic scope" value="Bacteria"/>
</dbReference>
<evidence type="ECO:0000313" key="4">
    <source>
        <dbReference type="EMBL" id="EFI84214.1"/>
    </source>
</evidence>
<feature type="active site" description="Proton donor" evidence="2">
    <location>
        <position position="59"/>
    </location>
</feature>
<name>D7UX06_LISGR</name>
<dbReference type="AlphaFoldDB" id="D7UX06"/>
<dbReference type="PROSITE" id="PS60000">
    <property type="entry name" value="CHITOSANASE_46_80"/>
    <property type="match status" value="1"/>
</dbReference>
<dbReference type="GO" id="GO:0016977">
    <property type="term" value="F:chitosanase activity"/>
    <property type="evidence" value="ECO:0007669"/>
    <property type="project" value="UniProtKB-UniRule"/>
</dbReference>